<dbReference type="PRINTS" id="PR00463">
    <property type="entry name" value="EP450I"/>
</dbReference>
<evidence type="ECO:0000256" key="1">
    <source>
        <dbReference type="ARBA" id="ARBA00022617"/>
    </source>
</evidence>
<dbReference type="PROSITE" id="PS00086">
    <property type="entry name" value="CYTOCHROME_P450"/>
    <property type="match status" value="1"/>
</dbReference>
<evidence type="ECO:0000256" key="2">
    <source>
        <dbReference type="ARBA" id="ARBA00022723"/>
    </source>
</evidence>
<gene>
    <name evidence="8" type="ORF">OIU74_003656</name>
</gene>
<dbReference type="InterPro" id="IPR001128">
    <property type="entry name" value="Cyt_P450"/>
</dbReference>
<evidence type="ECO:0000256" key="4">
    <source>
        <dbReference type="ARBA" id="ARBA00023004"/>
    </source>
</evidence>
<dbReference type="Proteomes" id="UP001151752">
    <property type="component" value="Chromosome 4"/>
</dbReference>
<evidence type="ECO:0000256" key="3">
    <source>
        <dbReference type="ARBA" id="ARBA00023002"/>
    </source>
</evidence>
<organism evidence="8 9">
    <name type="scientific">Salix koriyanagi</name>
    <dbReference type="NCBI Taxonomy" id="2511006"/>
    <lineage>
        <taxon>Eukaryota</taxon>
        <taxon>Viridiplantae</taxon>
        <taxon>Streptophyta</taxon>
        <taxon>Embryophyta</taxon>
        <taxon>Tracheophyta</taxon>
        <taxon>Spermatophyta</taxon>
        <taxon>Magnoliopsida</taxon>
        <taxon>eudicotyledons</taxon>
        <taxon>Gunneridae</taxon>
        <taxon>Pentapetalae</taxon>
        <taxon>rosids</taxon>
        <taxon>fabids</taxon>
        <taxon>Malpighiales</taxon>
        <taxon>Salicaceae</taxon>
        <taxon>Saliceae</taxon>
        <taxon>Salix</taxon>
    </lineage>
</organism>
<dbReference type="InterPro" id="IPR002401">
    <property type="entry name" value="Cyt_P450_E_grp-I"/>
</dbReference>
<dbReference type="InterPro" id="IPR036396">
    <property type="entry name" value="Cyt_P450_sf"/>
</dbReference>
<accession>A0A9Q0UZ16</accession>
<comment type="caution">
    <text evidence="8">The sequence shown here is derived from an EMBL/GenBank/DDBJ whole genome shotgun (WGS) entry which is preliminary data.</text>
</comment>
<dbReference type="Gene3D" id="1.10.630.10">
    <property type="entry name" value="Cytochrome P450"/>
    <property type="match status" value="2"/>
</dbReference>
<keyword evidence="7" id="KW-0732">Signal</keyword>
<dbReference type="GO" id="GO:0005506">
    <property type="term" value="F:iron ion binding"/>
    <property type="evidence" value="ECO:0007669"/>
    <property type="project" value="InterPro"/>
</dbReference>
<dbReference type="GO" id="GO:0020037">
    <property type="term" value="F:heme binding"/>
    <property type="evidence" value="ECO:0007669"/>
    <property type="project" value="InterPro"/>
</dbReference>
<sequence length="393" mass="44150">MILEALVLLVLYGFWKILARNSESKKLTRAPEPPWAWPLFGHLPSLLSSEPACKTLGAIADKYGPIYSLKFGIHRTLVVSSWETVRDCLSTNDRVLATRASIAAGKHMFYNNAAFSLAPYGQYWRDVRKMSTLQLLSNYRLDMLRHVRVSEVDTFIKGLHSFAAGSVDYPAKVNISKLLESLTFNISLRTIVGKRYRSSTYDKENSEPWRYKKAIKKALYLSGIFVISDAIPWLEWLDYQGHVSAMKKTAKELDAVIANWLEEHLKKRTDGELGSESESDFMDVMISNLAEGPDQISGYSRDVIIKATALFHKLNLWGQNMKFIPFSSGRRSCPAINLGLLVVHLTLARILQGFDLTTVAGLPVDMVEGPGIALPKENPLEAVIKPRLGLELY</sequence>
<proteinExistence type="inferred from homology"/>
<reference evidence="8" key="1">
    <citation type="submission" date="2022-11" db="EMBL/GenBank/DDBJ databases">
        <authorList>
            <person name="Hyden B.L."/>
            <person name="Feng K."/>
            <person name="Yates T."/>
            <person name="Jawdy S."/>
            <person name="Smart L.B."/>
            <person name="Muchero W."/>
        </authorList>
    </citation>
    <scope>NUCLEOTIDE SEQUENCE</scope>
    <source>
        <tissue evidence="8">Shoot tip</tissue>
    </source>
</reference>
<dbReference type="GO" id="GO:0046246">
    <property type="term" value="P:terpene biosynthetic process"/>
    <property type="evidence" value="ECO:0007669"/>
    <property type="project" value="TreeGrafter"/>
</dbReference>
<dbReference type="PANTHER" id="PTHR47947:SF25">
    <property type="entry name" value="DIMETHYLNONATRIENE SYNTHASE"/>
    <property type="match status" value="1"/>
</dbReference>
<evidence type="ECO:0000256" key="6">
    <source>
        <dbReference type="RuleBase" id="RU000461"/>
    </source>
</evidence>
<keyword evidence="4 6" id="KW-0408">Iron</keyword>
<dbReference type="GO" id="GO:0016705">
    <property type="term" value="F:oxidoreductase activity, acting on paired donors, with incorporation or reduction of molecular oxygen"/>
    <property type="evidence" value="ECO:0007669"/>
    <property type="project" value="InterPro"/>
</dbReference>
<dbReference type="InterPro" id="IPR050651">
    <property type="entry name" value="Plant_Cytochrome_P450_Monoox"/>
</dbReference>
<dbReference type="GO" id="GO:0004497">
    <property type="term" value="F:monooxygenase activity"/>
    <property type="evidence" value="ECO:0007669"/>
    <property type="project" value="UniProtKB-KW"/>
</dbReference>
<keyword evidence="1 6" id="KW-0349">Heme</keyword>
<keyword evidence="9" id="KW-1185">Reference proteome</keyword>
<evidence type="ECO:0000313" key="9">
    <source>
        <dbReference type="Proteomes" id="UP001151752"/>
    </source>
</evidence>
<dbReference type="PANTHER" id="PTHR47947">
    <property type="entry name" value="CYTOCHROME P450 82C3-RELATED"/>
    <property type="match status" value="1"/>
</dbReference>
<dbReference type="InterPro" id="IPR017972">
    <property type="entry name" value="Cyt_P450_CS"/>
</dbReference>
<name>A0A9Q0UZ16_9ROSI</name>
<evidence type="ECO:0000313" key="8">
    <source>
        <dbReference type="EMBL" id="KAJ6738727.1"/>
    </source>
</evidence>
<evidence type="ECO:0000256" key="7">
    <source>
        <dbReference type="SAM" id="SignalP"/>
    </source>
</evidence>
<reference evidence="8" key="2">
    <citation type="journal article" date="2023" name="Int. J. Mol. Sci.">
        <title>De Novo Assembly and Annotation of 11 Diverse Shrub Willow (Salix) Genomes Reveals Novel Gene Organization in Sex-Linked Regions.</title>
        <authorList>
            <person name="Hyden B."/>
            <person name="Feng K."/>
            <person name="Yates T.B."/>
            <person name="Jawdy S."/>
            <person name="Cereghino C."/>
            <person name="Smart L.B."/>
            <person name="Muchero W."/>
        </authorList>
    </citation>
    <scope>NUCLEOTIDE SEQUENCE</scope>
    <source>
        <tissue evidence="8">Shoot tip</tissue>
    </source>
</reference>
<keyword evidence="2 6" id="KW-0479">Metal-binding</keyword>
<evidence type="ECO:0000256" key="5">
    <source>
        <dbReference type="ARBA" id="ARBA00023033"/>
    </source>
</evidence>
<dbReference type="SUPFAM" id="SSF48264">
    <property type="entry name" value="Cytochrome P450"/>
    <property type="match status" value="1"/>
</dbReference>
<protein>
    <submittedName>
        <fullName evidence="8">CYTOCHROME P450 82C3-RELATED</fullName>
    </submittedName>
</protein>
<dbReference type="AlphaFoldDB" id="A0A9Q0UZ16"/>
<dbReference type="EMBL" id="JAPFFM010000010">
    <property type="protein sequence ID" value="KAJ6738727.1"/>
    <property type="molecule type" value="Genomic_DNA"/>
</dbReference>
<keyword evidence="5 6" id="KW-0503">Monooxygenase</keyword>
<comment type="similarity">
    <text evidence="6">Belongs to the cytochrome P450 family.</text>
</comment>
<feature type="signal peptide" evidence="7">
    <location>
        <begin position="1"/>
        <end position="19"/>
    </location>
</feature>
<feature type="chain" id="PRO_5040256967" evidence="7">
    <location>
        <begin position="20"/>
        <end position="393"/>
    </location>
</feature>
<dbReference type="Pfam" id="PF00067">
    <property type="entry name" value="p450"/>
    <property type="match status" value="2"/>
</dbReference>
<keyword evidence="3 6" id="KW-0560">Oxidoreductase</keyword>